<proteinExistence type="predicted"/>
<gene>
    <name evidence="1" type="ORF">PG994_009010</name>
</gene>
<comment type="caution">
    <text evidence="1">The sequence shown here is derived from an EMBL/GenBank/DDBJ whole genome shotgun (WGS) entry which is preliminary data.</text>
</comment>
<accession>A0ABR1UI42</accession>
<organism evidence="1 2">
    <name type="scientific">Apiospora phragmitis</name>
    <dbReference type="NCBI Taxonomy" id="2905665"/>
    <lineage>
        <taxon>Eukaryota</taxon>
        <taxon>Fungi</taxon>
        <taxon>Dikarya</taxon>
        <taxon>Ascomycota</taxon>
        <taxon>Pezizomycotina</taxon>
        <taxon>Sordariomycetes</taxon>
        <taxon>Xylariomycetidae</taxon>
        <taxon>Amphisphaeriales</taxon>
        <taxon>Apiosporaceae</taxon>
        <taxon>Apiospora</taxon>
    </lineage>
</organism>
<dbReference type="Proteomes" id="UP001480595">
    <property type="component" value="Unassembled WGS sequence"/>
</dbReference>
<reference evidence="1 2" key="1">
    <citation type="submission" date="2023-01" db="EMBL/GenBank/DDBJ databases">
        <title>Analysis of 21 Apiospora genomes using comparative genomics revels a genus with tremendous synthesis potential of carbohydrate active enzymes and secondary metabolites.</title>
        <authorList>
            <person name="Sorensen T."/>
        </authorList>
    </citation>
    <scope>NUCLEOTIDE SEQUENCE [LARGE SCALE GENOMIC DNA]</scope>
    <source>
        <strain evidence="1 2">CBS 135458</strain>
    </source>
</reference>
<dbReference type="GeneID" id="92093482"/>
<name>A0ABR1UI42_9PEZI</name>
<evidence type="ECO:0000313" key="2">
    <source>
        <dbReference type="Proteomes" id="UP001480595"/>
    </source>
</evidence>
<evidence type="ECO:0000313" key="1">
    <source>
        <dbReference type="EMBL" id="KAK8058562.1"/>
    </source>
</evidence>
<dbReference type="EMBL" id="JAQQWL010000009">
    <property type="protein sequence ID" value="KAK8058562.1"/>
    <property type="molecule type" value="Genomic_DNA"/>
</dbReference>
<dbReference type="RefSeq" id="XP_066714008.1">
    <property type="nucleotide sequence ID" value="XM_066860419.1"/>
</dbReference>
<protein>
    <submittedName>
        <fullName evidence="1">Uncharacterized protein</fullName>
    </submittedName>
</protein>
<sequence length="556" mass="64833">MSLDKIYVTDVSTERPDPTPGPRQWKIRLQINEVYIEGLDIHDPRPSDFYKFQLNDYVRESAHVLARKFARLGKATTKEHAKLGEWHDDLAAYTQSLWEILRLDFYRQTRHDAFRRESTGCIIYIIDQERINEYHIHRPELSLQCLKWELLETASLGEGWPSDYNLAVSRVVDAKDGVRKPYFEELEDVQKSKMHGVSTIKILLVVARDLTKMGRNRDAGPELTQEPLMKLQWMLNRAKTRVLLEVELTAYRLSTRHSTHNSSKRTSLSKLPYIAHVERFGQCLEDGPAREQYRDDFLFVYYSRDNPIKPMGPPQSLSETLKSCARYIFGSSHLKTHIFRRAEQKPHTSSVDNNGSGIIPLRLLLFELEVYLQAHRIVYASDSDAHQEKMKETIQSLSKMWLRTNFIDEVHYRKIPQDNSRSITTLPKPHHKESRHTHGYLLGHRLPCALGGILHVIEGQDDVFRLPYNSSQAESENRSNTIRMLHNFLIEVSTHDYVIFLGFRVESNWMPKEWVKSCPRDMKYWSHGSTVYEHELEKPNSLDLVPTFANGNIGFF</sequence>
<keyword evidence="2" id="KW-1185">Reference proteome</keyword>